<sequence>MCMVNARHIAFPAETSALWVVHADPRSFLPVVGDKRTLRCDGPRVCRTSLVVIYSSPMDLVENWVTGRIHVISLGERVHTNTSRLPGSVYHLFDLLFPDASVGSRPSRCGADYLQHFIASPDTRTRTFVQALGGPNTKQLHIRTALVQGVTHASHRFHRLAHISRWYHLLRQPVTNGTQGVVRETVNNRMYGGQYVWCRLLGFCPPRLIAPFDTEQVCSACSHRDRKRAFCPCSVILFRRDATMLWTWVRAAKVPDFCWWRRHKPYGS</sequence>
<name>A0A8H3BS10_9AGAM</name>
<reference evidence="1" key="1">
    <citation type="submission" date="2021-01" db="EMBL/GenBank/DDBJ databases">
        <authorList>
            <person name="Kaushik A."/>
        </authorList>
    </citation>
    <scope>NUCLEOTIDE SEQUENCE</scope>
    <source>
        <strain evidence="1">AG6-10EEA</strain>
    </source>
</reference>
<dbReference type="EMBL" id="CAJMXA010001568">
    <property type="protein sequence ID" value="CAE6464757.1"/>
    <property type="molecule type" value="Genomic_DNA"/>
</dbReference>
<evidence type="ECO:0000313" key="2">
    <source>
        <dbReference type="Proteomes" id="UP000663853"/>
    </source>
</evidence>
<accession>A0A8H3BS10</accession>
<comment type="caution">
    <text evidence="1">The sequence shown here is derived from an EMBL/GenBank/DDBJ whole genome shotgun (WGS) entry which is preliminary data.</text>
</comment>
<evidence type="ECO:0000313" key="1">
    <source>
        <dbReference type="EMBL" id="CAE6464757.1"/>
    </source>
</evidence>
<organism evidence="1 2">
    <name type="scientific">Rhizoctonia solani</name>
    <dbReference type="NCBI Taxonomy" id="456999"/>
    <lineage>
        <taxon>Eukaryota</taxon>
        <taxon>Fungi</taxon>
        <taxon>Dikarya</taxon>
        <taxon>Basidiomycota</taxon>
        <taxon>Agaricomycotina</taxon>
        <taxon>Agaricomycetes</taxon>
        <taxon>Cantharellales</taxon>
        <taxon>Ceratobasidiaceae</taxon>
        <taxon>Rhizoctonia</taxon>
    </lineage>
</organism>
<protein>
    <submittedName>
        <fullName evidence="1">Uncharacterized protein</fullName>
    </submittedName>
</protein>
<dbReference type="AlphaFoldDB" id="A0A8H3BS10"/>
<proteinExistence type="predicted"/>
<dbReference type="Proteomes" id="UP000663853">
    <property type="component" value="Unassembled WGS sequence"/>
</dbReference>
<gene>
    <name evidence="1" type="ORF">RDB_LOCUS66792</name>
</gene>